<dbReference type="EMBL" id="BLPG01000002">
    <property type="protein sequence ID" value="GFJ95819.1"/>
    <property type="molecule type" value="Genomic_DNA"/>
</dbReference>
<name>A0A6V8LMJ1_9ACTN</name>
<protein>
    <recommendedName>
        <fullName evidence="4">Lipoprotein</fullName>
    </recommendedName>
</protein>
<evidence type="ECO:0008006" key="4">
    <source>
        <dbReference type="Google" id="ProtNLM"/>
    </source>
</evidence>
<dbReference type="RefSeq" id="WP_173085178.1">
    <property type="nucleotide sequence ID" value="NZ_BAABJB010000019.1"/>
</dbReference>
<dbReference type="PROSITE" id="PS51257">
    <property type="entry name" value="PROKAR_LIPOPROTEIN"/>
    <property type="match status" value="1"/>
</dbReference>
<reference evidence="2 3" key="2">
    <citation type="submission" date="2020-03" db="EMBL/GenBank/DDBJ databases">
        <authorList>
            <person name="Ichikawa N."/>
            <person name="Kimura A."/>
            <person name="Kitahashi Y."/>
            <person name="Uohara A."/>
        </authorList>
    </citation>
    <scope>NUCLEOTIDE SEQUENCE [LARGE SCALE GENOMIC DNA]</scope>
    <source>
        <strain evidence="2 3">NBRC 108638</strain>
    </source>
</reference>
<proteinExistence type="predicted"/>
<keyword evidence="3" id="KW-1185">Reference proteome</keyword>
<comment type="caution">
    <text evidence="2">The sequence shown here is derived from an EMBL/GenBank/DDBJ whole genome shotgun (WGS) entry which is preliminary data.</text>
</comment>
<reference evidence="2 3" key="1">
    <citation type="submission" date="2020-03" db="EMBL/GenBank/DDBJ databases">
        <title>Whole genome shotgun sequence of Phytohabitans rumicis NBRC 108638.</title>
        <authorList>
            <person name="Komaki H."/>
            <person name="Tamura T."/>
        </authorList>
    </citation>
    <scope>NUCLEOTIDE SEQUENCE [LARGE SCALE GENOMIC DNA]</scope>
    <source>
        <strain evidence="2 3">NBRC 108638</strain>
    </source>
</reference>
<evidence type="ECO:0000256" key="1">
    <source>
        <dbReference type="SAM" id="MobiDB-lite"/>
    </source>
</evidence>
<gene>
    <name evidence="2" type="ORF">Prum_094610</name>
</gene>
<dbReference type="Proteomes" id="UP000482960">
    <property type="component" value="Unassembled WGS sequence"/>
</dbReference>
<evidence type="ECO:0000313" key="2">
    <source>
        <dbReference type="EMBL" id="GFJ95819.1"/>
    </source>
</evidence>
<accession>A0A6V8LMJ1</accession>
<sequence length="200" mass="20889">MRGWAYSLGVVVILLSGCSFGVEVGYDQSYPDPQQETDYSYLGPLEESDCVSDQGGSWHEVSCTAPEAQARVTKVSQAQGNQRFTVRPDCPPGTDLALSQPGTAGGTSTLGYFCARNLKPPHPGDPGEGGGIIEVGDCVHAEGESIDEVPCDGSGAKPQYKILQITRAPCQKDRTDASFSLGSTGVAGIPEGGFACAKKL</sequence>
<dbReference type="AlphaFoldDB" id="A0A6V8LMJ1"/>
<feature type="region of interest" description="Disordered" evidence="1">
    <location>
        <begin position="76"/>
        <end position="102"/>
    </location>
</feature>
<evidence type="ECO:0000313" key="3">
    <source>
        <dbReference type="Proteomes" id="UP000482960"/>
    </source>
</evidence>
<organism evidence="2 3">
    <name type="scientific">Phytohabitans rumicis</name>
    <dbReference type="NCBI Taxonomy" id="1076125"/>
    <lineage>
        <taxon>Bacteria</taxon>
        <taxon>Bacillati</taxon>
        <taxon>Actinomycetota</taxon>
        <taxon>Actinomycetes</taxon>
        <taxon>Micromonosporales</taxon>
        <taxon>Micromonosporaceae</taxon>
    </lineage>
</organism>